<gene>
    <name evidence="2" type="ORF">L596_021237</name>
</gene>
<name>A0A4U5MX76_STECR</name>
<evidence type="ECO:0000313" key="3">
    <source>
        <dbReference type="Proteomes" id="UP000298663"/>
    </source>
</evidence>
<keyword evidence="3" id="KW-1185">Reference proteome</keyword>
<dbReference type="AlphaFoldDB" id="A0A4U5MX76"/>
<organism evidence="2 3">
    <name type="scientific">Steinernema carpocapsae</name>
    <name type="common">Entomopathogenic nematode</name>
    <dbReference type="NCBI Taxonomy" id="34508"/>
    <lineage>
        <taxon>Eukaryota</taxon>
        <taxon>Metazoa</taxon>
        <taxon>Ecdysozoa</taxon>
        <taxon>Nematoda</taxon>
        <taxon>Chromadorea</taxon>
        <taxon>Rhabditida</taxon>
        <taxon>Tylenchina</taxon>
        <taxon>Panagrolaimomorpha</taxon>
        <taxon>Strongyloidoidea</taxon>
        <taxon>Steinernematidae</taxon>
        <taxon>Steinernema</taxon>
    </lineage>
</organism>
<dbReference type="Proteomes" id="UP000298663">
    <property type="component" value="Unassembled WGS sequence"/>
</dbReference>
<dbReference type="EMBL" id="AZBU02000006">
    <property type="protein sequence ID" value="TKR74002.1"/>
    <property type="molecule type" value="Genomic_DNA"/>
</dbReference>
<accession>A0A4U5MX76</accession>
<evidence type="ECO:0000256" key="1">
    <source>
        <dbReference type="SAM" id="MobiDB-lite"/>
    </source>
</evidence>
<feature type="region of interest" description="Disordered" evidence="1">
    <location>
        <begin position="136"/>
        <end position="163"/>
    </location>
</feature>
<comment type="caution">
    <text evidence="2">The sequence shown here is derived from an EMBL/GenBank/DDBJ whole genome shotgun (WGS) entry which is preliminary data.</text>
</comment>
<evidence type="ECO:0000313" key="2">
    <source>
        <dbReference type="EMBL" id="TKR74002.1"/>
    </source>
</evidence>
<feature type="compositionally biased region" description="Acidic residues" evidence="1">
    <location>
        <begin position="137"/>
        <end position="163"/>
    </location>
</feature>
<reference evidence="2 3" key="2">
    <citation type="journal article" date="2019" name="G3 (Bethesda)">
        <title>Hybrid Assembly of the Genome of the Entomopathogenic Nematode Steinernema carpocapsae Identifies the X-Chromosome.</title>
        <authorList>
            <person name="Serra L."/>
            <person name="Macchietto M."/>
            <person name="Macias-Munoz A."/>
            <person name="McGill C.J."/>
            <person name="Rodriguez I.M."/>
            <person name="Rodriguez B."/>
            <person name="Murad R."/>
            <person name="Mortazavi A."/>
        </authorList>
    </citation>
    <scope>NUCLEOTIDE SEQUENCE [LARGE SCALE GENOMIC DNA]</scope>
    <source>
        <strain evidence="2 3">ALL</strain>
    </source>
</reference>
<proteinExistence type="predicted"/>
<sequence>MLYFVFRIKYIKKSNKVRFFGRFEGRFYIDCKELRSWINTLSFGGPKSTSELFAGPRYNTPFFKALYLAFRGSRNVTGEEWPEPQRKVWEDMLSQHSKNFTDWTQDPIENNAENLNPNFPDDDQFSQIDLRNLQAADNEDETDSPDEEDYVDSDVDASSDEREETLDAELVTRETPVFALNVCSVDILLLSKAFRGFFEASWASSVKIRCEFAIFGFEFYRRCAFGHCGPTAINLTAVQSGQKAAFVRLLELHAHALRGYPLLHWIWLVLGPNWCSIVSSFYVVRFDASFALNVSREFSCRVFRVLDSRFVLSLSAF</sequence>
<reference evidence="2 3" key="1">
    <citation type="journal article" date="2015" name="Genome Biol.">
        <title>Comparative genomics of Steinernema reveals deeply conserved gene regulatory networks.</title>
        <authorList>
            <person name="Dillman A.R."/>
            <person name="Macchietto M."/>
            <person name="Porter C.F."/>
            <person name="Rogers A."/>
            <person name="Williams B."/>
            <person name="Antoshechkin I."/>
            <person name="Lee M.M."/>
            <person name="Goodwin Z."/>
            <person name="Lu X."/>
            <person name="Lewis E.E."/>
            <person name="Goodrich-Blair H."/>
            <person name="Stock S.P."/>
            <person name="Adams B.J."/>
            <person name="Sternberg P.W."/>
            <person name="Mortazavi A."/>
        </authorList>
    </citation>
    <scope>NUCLEOTIDE SEQUENCE [LARGE SCALE GENOMIC DNA]</scope>
    <source>
        <strain evidence="2 3">ALL</strain>
    </source>
</reference>
<protein>
    <submittedName>
        <fullName evidence="2">Uncharacterized protein</fullName>
    </submittedName>
</protein>